<proteinExistence type="predicted"/>
<evidence type="ECO:0000256" key="9">
    <source>
        <dbReference type="PROSITE-ProRule" id="PRU00042"/>
    </source>
</evidence>
<gene>
    <name evidence="11" type="ORF">Scep_003139</name>
</gene>
<evidence type="ECO:0000256" key="7">
    <source>
        <dbReference type="ARBA" id="ARBA00023163"/>
    </source>
</evidence>
<accession>A0AAP0PVK0</accession>
<dbReference type="EMBL" id="JBBNAG010000002">
    <property type="protein sequence ID" value="KAK9156565.1"/>
    <property type="molecule type" value="Genomic_DNA"/>
</dbReference>
<name>A0AAP0PVK0_9MAGN</name>
<evidence type="ECO:0000313" key="11">
    <source>
        <dbReference type="EMBL" id="KAK9156565.1"/>
    </source>
</evidence>
<evidence type="ECO:0000313" key="12">
    <source>
        <dbReference type="Proteomes" id="UP001419268"/>
    </source>
</evidence>
<sequence>MESDGGGGEEEKRRVIFRDVRRYYCDYCGICRSKKSLIAAHVLANHKDEMEEKEADCGDCGEDEETVEKKNTCEECGASFRKPAYLKQHMRGHMLERPFACPVDDCHSSYRRKDHLTRHLLQHQGKLFSCPVPDCKSSFSYQGNMTRHVKEHHDEDDDLGSCDEKGPQQHACQEEGCGKVFKFASRLRKHEETHGKFIHIFLTFWYECNYLFKLDTIEAVCCEPDCMKVFTNSECLKAHIQACHQHITCEICGSKQPKKNFKRHMLVHEGEVTSTERIKCSFEGCQYTFATKSNLNQHVKAVHLELRPFVCRVGGCGKKFPYRHVRDNHEKSHEYVQGDFLESDAQFQSRTNRGGRKRKSTSAVEMLQRKRIVLPGQMDSAIEEPSDYIAWLLTSTTEDQQ</sequence>
<feature type="domain" description="C2H2-type" evidence="10">
    <location>
        <begin position="99"/>
        <end position="128"/>
    </location>
</feature>
<keyword evidence="12" id="KW-1185">Reference proteome</keyword>
<protein>
    <recommendedName>
        <fullName evidence="10">C2H2-type domain-containing protein</fullName>
    </recommendedName>
</protein>
<dbReference type="SMART" id="SM00355">
    <property type="entry name" value="ZnF_C2H2"/>
    <property type="match status" value="9"/>
</dbReference>
<feature type="domain" description="C2H2-type" evidence="10">
    <location>
        <begin position="128"/>
        <end position="157"/>
    </location>
</feature>
<evidence type="ECO:0000256" key="4">
    <source>
        <dbReference type="ARBA" id="ARBA00022771"/>
    </source>
</evidence>
<evidence type="ECO:0000256" key="8">
    <source>
        <dbReference type="ARBA" id="ARBA00023242"/>
    </source>
</evidence>
<feature type="domain" description="C2H2-type" evidence="10">
    <location>
        <begin position="278"/>
        <end position="308"/>
    </location>
</feature>
<dbReference type="SUPFAM" id="SSF57667">
    <property type="entry name" value="beta-beta-alpha zinc fingers"/>
    <property type="match status" value="4"/>
</dbReference>
<dbReference type="PANTHER" id="PTHR46179:SF13">
    <property type="entry name" value="C2H2-TYPE DOMAIN-CONTAINING PROTEIN"/>
    <property type="match status" value="1"/>
</dbReference>
<evidence type="ECO:0000256" key="2">
    <source>
        <dbReference type="ARBA" id="ARBA00022723"/>
    </source>
</evidence>
<dbReference type="PROSITE" id="PS00028">
    <property type="entry name" value="ZINC_FINGER_C2H2_1"/>
    <property type="match status" value="7"/>
</dbReference>
<dbReference type="Gene3D" id="3.30.160.60">
    <property type="entry name" value="Classic Zinc Finger"/>
    <property type="match status" value="5"/>
</dbReference>
<organism evidence="11 12">
    <name type="scientific">Stephania cephalantha</name>
    <dbReference type="NCBI Taxonomy" id="152367"/>
    <lineage>
        <taxon>Eukaryota</taxon>
        <taxon>Viridiplantae</taxon>
        <taxon>Streptophyta</taxon>
        <taxon>Embryophyta</taxon>
        <taxon>Tracheophyta</taxon>
        <taxon>Spermatophyta</taxon>
        <taxon>Magnoliopsida</taxon>
        <taxon>Ranunculales</taxon>
        <taxon>Menispermaceae</taxon>
        <taxon>Menispermoideae</taxon>
        <taxon>Cissampelideae</taxon>
        <taxon>Stephania</taxon>
    </lineage>
</organism>
<dbReference type="PROSITE" id="PS50157">
    <property type="entry name" value="ZINC_FINGER_C2H2_2"/>
    <property type="match status" value="6"/>
</dbReference>
<evidence type="ECO:0000256" key="1">
    <source>
        <dbReference type="ARBA" id="ARBA00004123"/>
    </source>
</evidence>
<dbReference type="PANTHER" id="PTHR46179">
    <property type="entry name" value="ZINC FINGER PROTEIN"/>
    <property type="match status" value="1"/>
</dbReference>
<dbReference type="GO" id="GO:0005730">
    <property type="term" value="C:nucleolus"/>
    <property type="evidence" value="ECO:0007669"/>
    <property type="project" value="TreeGrafter"/>
</dbReference>
<dbReference type="InterPro" id="IPR051061">
    <property type="entry name" value="Zinc_finger_trans_reg"/>
</dbReference>
<keyword evidence="4 9" id="KW-0863">Zinc-finger</keyword>
<reference evidence="11 12" key="1">
    <citation type="submission" date="2024-01" db="EMBL/GenBank/DDBJ databases">
        <title>Genome assemblies of Stephania.</title>
        <authorList>
            <person name="Yang L."/>
        </authorList>
    </citation>
    <scope>NUCLEOTIDE SEQUENCE [LARGE SCALE GENOMIC DNA]</scope>
    <source>
        <strain evidence="11">JXDWG</strain>
        <tissue evidence="11">Leaf</tissue>
    </source>
</reference>
<evidence type="ECO:0000256" key="3">
    <source>
        <dbReference type="ARBA" id="ARBA00022737"/>
    </source>
</evidence>
<dbReference type="GO" id="GO:0006357">
    <property type="term" value="P:regulation of transcription by RNA polymerase II"/>
    <property type="evidence" value="ECO:0007669"/>
    <property type="project" value="TreeGrafter"/>
</dbReference>
<dbReference type="GO" id="GO:0003700">
    <property type="term" value="F:DNA-binding transcription factor activity"/>
    <property type="evidence" value="ECO:0007669"/>
    <property type="project" value="TreeGrafter"/>
</dbReference>
<comment type="caution">
    <text evidence="11">The sequence shown here is derived from an EMBL/GenBank/DDBJ whole genome shotgun (WGS) entry which is preliminary data.</text>
</comment>
<dbReference type="GO" id="GO:0080084">
    <property type="term" value="F:5S rDNA binding"/>
    <property type="evidence" value="ECO:0007669"/>
    <property type="project" value="TreeGrafter"/>
</dbReference>
<keyword evidence="3" id="KW-0677">Repeat</keyword>
<evidence type="ECO:0000259" key="10">
    <source>
        <dbReference type="PROSITE" id="PS50157"/>
    </source>
</evidence>
<dbReference type="InterPro" id="IPR013087">
    <property type="entry name" value="Znf_C2H2_type"/>
</dbReference>
<feature type="domain" description="C2H2-type" evidence="10">
    <location>
        <begin position="71"/>
        <end position="98"/>
    </location>
</feature>
<feature type="domain" description="C2H2-type" evidence="10">
    <location>
        <begin position="170"/>
        <end position="194"/>
    </location>
</feature>
<keyword evidence="2" id="KW-0479">Metal-binding</keyword>
<dbReference type="Pfam" id="PF00096">
    <property type="entry name" value="zf-C2H2"/>
    <property type="match status" value="5"/>
</dbReference>
<dbReference type="Proteomes" id="UP001419268">
    <property type="component" value="Unassembled WGS sequence"/>
</dbReference>
<dbReference type="AlphaFoldDB" id="A0AAP0PVK0"/>
<keyword evidence="7" id="KW-0804">Transcription</keyword>
<dbReference type="InterPro" id="IPR036236">
    <property type="entry name" value="Znf_C2H2_sf"/>
</dbReference>
<dbReference type="FunFam" id="3.30.160.60:FF:000100">
    <property type="entry name" value="Zinc finger 45-like"/>
    <property type="match status" value="1"/>
</dbReference>
<evidence type="ECO:0000256" key="5">
    <source>
        <dbReference type="ARBA" id="ARBA00022833"/>
    </source>
</evidence>
<comment type="subcellular location">
    <subcellularLocation>
        <location evidence="1">Nucleus</location>
    </subcellularLocation>
</comment>
<feature type="domain" description="C2H2-type" evidence="10">
    <location>
        <begin position="309"/>
        <end position="333"/>
    </location>
</feature>
<evidence type="ECO:0000256" key="6">
    <source>
        <dbReference type="ARBA" id="ARBA00023015"/>
    </source>
</evidence>
<dbReference type="GO" id="GO:0008270">
    <property type="term" value="F:zinc ion binding"/>
    <property type="evidence" value="ECO:0007669"/>
    <property type="project" value="UniProtKB-KW"/>
</dbReference>
<keyword evidence="5" id="KW-0862">Zinc</keyword>
<keyword evidence="8" id="KW-0539">Nucleus</keyword>
<keyword evidence="6" id="KW-0805">Transcription regulation</keyword>